<accession>A0ABS4PIQ0</accession>
<proteinExistence type="predicted"/>
<name>A0ABS4PIQ0_9PSEU</name>
<evidence type="ECO:0000313" key="2">
    <source>
        <dbReference type="Proteomes" id="UP000741013"/>
    </source>
</evidence>
<comment type="caution">
    <text evidence="1">The sequence shown here is derived from an EMBL/GenBank/DDBJ whole genome shotgun (WGS) entry which is preliminary data.</text>
</comment>
<evidence type="ECO:0000313" key="1">
    <source>
        <dbReference type="EMBL" id="MBP2179294.1"/>
    </source>
</evidence>
<dbReference type="InterPro" id="IPR036102">
    <property type="entry name" value="OsmC/Ohrsf"/>
</dbReference>
<dbReference type="InterPro" id="IPR015946">
    <property type="entry name" value="KH_dom-like_a/b"/>
</dbReference>
<protein>
    <submittedName>
        <fullName evidence="1">Organic hydroperoxide reductase OsmC/OhrA</fullName>
    </submittedName>
</protein>
<dbReference type="SUPFAM" id="SSF82784">
    <property type="entry name" value="OsmC-like"/>
    <property type="match status" value="1"/>
</dbReference>
<sequence>MSRMKEHRYAMTVTWTGNQGEGTARYRDYSRAHDVYIPGKPVLAGSADPAFLGDPTRWNPEELLVASLSECHMLWVLALAAAKKVVITGYTDEADGVMVEEPDGGGQFREVTLRPVVTVAEPGMVAAAEELHAAAHAKCFIARSMNFPVRHEPRTLA</sequence>
<dbReference type="PANTHER" id="PTHR42830:SF2">
    <property type="entry name" value="OSMC_OHR FAMILY PROTEIN"/>
    <property type="match status" value="1"/>
</dbReference>
<dbReference type="Pfam" id="PF02566">
    <property type="entry name" value="OsmC"/>
    <property type="match status" value="1"/>
</dbReference>
<gene>
    <name evidence="1" type="ORF">JOM49_000820</name>
</gene>
<organism evidence="1 2">
    <name type="scientific">Amycolatopsis magusensis</name>
    <dbReference type="NCBI Taxonomy" id="882444"/>
    <lineage>
        <taxon>Bacteria</taxon>
        <taxon>Bacillati</taxon>
        <taxon>Actinomycetota</taxon>
        <taxon>Actinomycetes</taxon>
        <taxon>Pseudonocardiales</taxon>
        <taxon>Pseudonocardiaceae</taxon>
        <taxon>Amycolatopsis</taxon>
    </lineage>
</organism>
<dbReference type="Gene3D" id="3.30.300.20">
    <property type="match status" value="1"/>
</dbReference>
<dbReference type="PANTHER" id="PTHR42830">
    <property type="entry name" value="OSMOTICALLY INDUCIBLE FAMILY PROTEIN"/>
    <property type="match status" value="1"/>
</dbReference>
<dbReference type="EMBL" id="JAGGMS010000001">
    <property type="protein sequence ID" value="MBP2179294.1"/>
    <property type="molecule type" value="Genomic_DNA"/>
</dbReference>
<dbReference type="InterPro" id="IPR003718">
    <property type="entry name" value="OsmC/Ohr_fam"/>
</dbReference>
<dbReference type="Proteomes" id="UP000741013">
    <property type="component" value="Unassembled WGS sequence"/>
</dbReference>
<dbReference type="InterPro" id="IPR052707">
    <property type="entry name" value="OsmC_Ohr_Peroxiredoxin"/>
</dbReference>
<keyword evidence="2" id="KW-1185">Reference proteome</keyword>
<reference evidence="1 2" key="1">
    <citation type="submission" date="2021-03" db="EMBL/GenBank/DDBJ databases">
        <title>Sequencing the genomes of 1000 actinobacteria strains.</title>
        <authorList>
            <person name="Klenk H.-P."/>
        </authorList>
    </citation>
    <scope>NUCLEOTIDE SEQUENCE [LARGE SCALE GENOMIC DNA]</scope>
    <source>
        <strain evidence="1 2">DSM 45510</strain>
    </source>
</reference>